<keyword evidence="3" id="KW-1133">Transmembrane helix</keyword>
<evidence type="ECO:0000256" key="3">
    <source>
        <dbReference type="SAM" id="Phobius"/>
    </source>
</evidence>
<feature type="transmembrane region" description="Helical" evidence="3">
    <location>
        <begin position="199"/>
        <end position="217"/>
    </location>
</feature>
<feature type="transmembrane region" description="Helical" evidence="3">
    <location>
        <begin position="323"/>
        <end position="340"/>
    </location>
</feature>
<reference evidence="5 6" key="1">
    <citation type="submission" date="2019-12" db="EMBL/GenBank/DDBJ databases">
        <authorList>
            <person name="Kim Y.S."/>
        </authorList>
    </citation>
    <scope>NUCLEOTIDE SEQUENCE [LARGE SCALE GENOMIC DNA]</scope>
    <source>
        <strain evidence="5 6">MMS17-SY077</strain>
    </source>
</reference>
<feature type="transmembrane region" description="Helical" evidence="3">
    <location>
        <begin position="271"/>
        <end position="291"/>
    </location>
</feature>
<sequence length="480" mass="50544">MTDETQADEYDAAALRRFLLGLGEGMNASESSVDRTSETLQRVATAYGARELEFFVLPTAVMVQTGEGDAGRVGLRTAVNVAFRFDQIAALYRLIAVAERGKIEPVAGIRTLNDIGAMKPRWGWFTRTFGHALLTTGLALLLVPNWWGAVIAFALGAVIGLVKLIPSSTLGLILPIVVAFGSALVVFPLATVLDVGDPVLVLIAPLCTFLPGGALTTGTMELATGQTVAGASRLVKGLVQLALLTFGIVVAGSLLGVDQYEYVSTGVDSRLGWWAGVLGLVLFAVGNYLHFSAPGRTFPWVFLVLVVAYLAQLIGAAVGGATISGFVGALAMTPVVLWIGGLKRGAPTQLTFLPAFWLLVPGATGLVGFTEAVGAQAGLDDFAAAFLSIISIALGVLIGTALYRLGHQGAEEIFHIDEPATPSVREDPGLVTRLMHVFPWNRPPEHPHDHTRRDEQQSAAEDADRPVPGKSTSGEGEPGT</sequence>
<feature type="region of interest" description="Disordered" evidence="2">
    <location>
        <begin position="441"/>
        <end position="480"/>
    </location>
</feature>
<comment type="similarity">
    <text evidence="1">Belongs to the ThrE exporter (TC 2.A.79) family.</text>
</comment>
<dbReference type="GO" id="GO:0022857">
    <property type="term" value="F:transmembrane transporter activity"/>
    <property type="evidence" value="ECO:0007669"/>
    <property type="project" value="InterPro"/>
</dbReference>
<feature type="domain" description="Threonine/serine exporter-like N-terminal" evidence="4">
    <location>
        <begin position="17"/>
        <end position="254"/>
    </location>
</feature>
<feature type="transmembrane region" description="Helical" evidence="3">
    <location>
        <begin position="352"/>
        <end position="370"/>
    </location>
</feature>
<keyword evidence="3" id="KW-0812">Transmembrane</keyword>
<feature type="compositionally biased region" description="Basic and acidic residues" evidence="2">
    <location>
        <begin position="443"/>
        <end position="467"/>
    </location>
</feature>
<evidence type="ECO:0000256" key="2">
    <source>
        <dbReference type="SAM" id="MobiDB-lite"/>
    </source>
</evidence>
<feature type="transmembrane region" description="Helical" evidence="3">
    <location>
        <begin position="298"/>
        <end position="317"/>
    </location>
</feature>
<name>A0A6I4P4V9_9MICO</name>
<accession>A0A6I4P4V9</accession>
<feature type="transmembrane region" description="Helical" evidence="3">
    <location>
        <begin position="146"/>
        <end position="165"/>
    </location>
</feature>
<dbReference type="EMBL" id="WSTA01000059">
    <property type="protein sequence ID" value="MWB99399.1"/>
    <property type="molecule type" value="Genomic_DNA"/>
</dbReference>
<organism evidence="5 6">
    <name type="scientific">Agromyces seonyuensis</name>
    <dbReference type="NCBI Taxonomy" id="2662446"/>
    <lineage>
        <taxon>Bacteria</taxon>
        <taxon>Bacillati</taxon>
        <taxon>Actinomycetota</taxon>
        <taxon>Actinomycetes</taxon>
        <taxon>Micrococcales</taxon>
        <taxon>Microbacteriaceae</taxon>
        <taxon>Agromyces</taxon>
    </lineage>
</organism>
<dbReference type="RefSeq" id="WP_160425610.1">
    <property type="nucleotide sequence ID" value="NZ_WSTA01000059.1"/>
</dbReference>
<dbReference type="InterPro" id="IPR051361">
    <property type="entry name" value="ThrE/Ser_Exporter"/>
</dbReference>
<evidence type="ECO:0000313" key="5">
    <source>
        <dbReference type="EMBL" id="MWB99399.1"/>
    </source>
</evidence>
<keyword evidence="3" id="KW-0472">Membrane</keyword>
<keyword evidence="6" id="KW-1185">Reference proteome</keyword>
<dbReference type="PANTHER" id="PTHR31082:SF4">
    <property type="entry name" value="PHEROMONE-REGULATED MEMBRANE PROTEIN 10"/>
    <property type="match status" value="1"/>
</dbReference>
<feature type="transmembrane region" description="Helical" evidence="3">
    <location>
        <begin position="382"/>
        <end position="403"/>
    </location>
</feature>
<dbReference type="PANTHER" id="PTHR31082">
    <property type="entry name" value="PHEROMONE-REGULATED MEMBRANE PROTEIN 10"/>
    <property type="match status" value="1"/>
</dbReference>
<evidence type="ECO:0000256" key="1">
    <source>
        <dbReference type="ARBA" id="ARBA00034125"/>
    </source>
</evidence>
<dbReference type="Pfam" id="PF06738">
    <property type="entry name" value="ThrE"/>
    <property type="match status" value="1"/>
</dbReference>
<feature type="transmembrane region" description="Helical" evidence="3">
    <location>
        <begin position="238"/>
        <end position="256"/>
    </location>
</feature>
<dbReference type="InterPro" id="IPR010619">
    <property type="entry name" value="ThrE-like_N"/>
</dbReference>
<comment type="caution">
    <text evidence="5">The sequence shown here is derived from an EMBL/GenBank/DDBJ whole genome shotgun (WGS) entry which is preliminary data.</text>
</comment>
<evidence type="ECO:0000259" key="4">
    <source>
        <dbReference type="Pfam" id="PF06738"/>
    </source>
</evidence>
<dbReference type="Proteomes" id="UP000438182">
    <property type="component" value="Unassembled WGS sequence"/>
</dbReference>
<dbReference type="AlphaFoldDB" id="A0A6I4P4V9"/>
<protein>
    <submittedName>
        <fullName evidence="5">Threonine/serine exporter family protein</fullName>
    </submittedName>
</protein>
<proteinExistence type="inferred from homology"/>
<feature type="transmembrane region" description="Helical" evidence="3">
    <location>
        <begin position="172"/>
        <end position="193"/>
    </location>
</feature>
<evidence type="ECO:0000313" key="6">
    <source>
        <dbReference type="Proteomes" id="UP000438182"/>
    </source>
</evidence>
<gene>
    <name evidence="5" type="ORF">GB864_12685</name>
</gene>